<proteinExistence type="predicted"/>
<evidence type="ECO:0000313" key="4">
    <source>
        <dbReference type="Proteomes" id="UP000824205"/>
    </source>
</evidence>
<feature type="compositionally biased region" description="Low complexity" evidence="1">
    <location>
        <begin position="94"/>
        <end position="109"/>
    </location>
</feature>
<evidence type="ECO:0008006" key="5">
    <source>
        <dbReference type="Google" id="ProtNLM"/>
    </source>
</evidence>
<feature type="transmembrane region" description="Helical" evidence="2">
    <location>
        <begin position="229"/>
        <end position="254"/>
    </location>
</feature>
<comment type="caution">
    <text evidence="3">The sequence shown here is derived from an EMBL/GenBank/DDBJ whole genome shotgun (WGS) entry which is preliminary data.</text>
</comment>
<keyword evidence="2" id="KW-1133">Transmembrane helix</keyword>
<sequence length="257" mass="27937">MTAVIIIAVIVILLAAVLSVSATFTITYTNKWQTKISILWIEKEIELTKILDFILFPKNKAEQVKAQKGKKKKPAAADKQKEQSQPAAEEKVHAAGSAPAEAPAEAPENADTKKSGKGSAAQKEKKPNYLKNLWDTEGIVGILSLVSNMLETASGAVRTLMKGFHIYSFYVKIIVGGGDADEIARAYGRVCAFYYPFKGAVLGGMKVDNYDDLITPDFIAPRNEYGLQFIGSVSVGLLLRVVLTAGKIFVVNLIKNK</sequence>
<keyword evidence="2" id="KW-0812">Transmembrane</keyword>
<evidence type="ECO:0000256" key="1">
    <source>
        <dbReference type="SAM" id="MobiDB-lite"/>
    </source>
</evidence>
<dbReference type="Proteomes" id="UP000824205">
    <property type="component" value="Unassembled WGS sequence"/>
</dbReference>
<accession>A0A9D1RER1</accession>
<evidence type="ECO:0000313" key="3">
    <source>
        <dbReference type="EMBL" id="HIW86222.1"/>
    </source>
</evidence>
<protein>
    <recommendedName>
        <fullName evidence="5">DUF2953 domain-containing protein</fullName>
    </recommendedName>
</protein>
<keyword evidence="2" id="KW-0472">Membrane</keyword>
<reference evidence="3" key="2">
    <citation type="submission" date="2021-04" db="EMBL/GenBank/DDBJ databases">
        <authorList>
            <person name="Gilroy R."/>
        </authorList>
    </citation>
    <scope>NUCLEOTIDE SEQUENCE</scope>
    <source>
        <strain evidence="3">421</strain>
    </source>
</reference>
<feature type="region of interest" description="Disordered" evidence="1">
    <location>
        <begin position="66"/>
        <end position="123"/>
    </location>
</feature>
<organism evidence="3 4">
    <name type="scientific">Candidatus Eubacterium faecipullorum</name>
    <dbReference type="NCBI Taxonomy" id="2838571"/>
    <lineage>
        <taxon>Bacteria</taxon>
        <taxon>Bacillati</taxon>
        <taxon>Bacillota</taxon>
        <taxon>Clostridia</taxon>
        <taxon>Eubacteriales</taxon>
        <taxon>Eubacteriaceae</taxon>
        <taxon>Eubacterium</taxon>
    </lineage>
</organism>
<feature type="compositionally biased region" description="Basic and acidic residues" evidence="1">
    <location>
        <begin position="75"/>
        <end position="93"/>
    </location>
</feature>
<gene>
    <name evidence="3" type="ORF">IAA48_06960</name>
</gene>
<reference evidence="3" key="1">
    <citation type="journal article" date="2021" name="PeerJ">
        <title>Extensive microbial diversity within the chicken gut microbiome revealed by metagenomics and culture.</title>
        <authorList>
            <person name="Gilroy R."/>
            <person name="Ravi A."/>
            <person name="Getino M."/>
            <person name="Pursley I."/>
            <person name="Horton D.L."/>
            <person name="Alikhan N.F."/>
            <person name="Baker D."/>
            <person name="Gharbi K."/>
            <person name="Hall N."/>
            <person name="Watson M."/>
            <person name="Adriaenssens E.M."/>
            <person name="Foster-Nyarko E."/>
            <person name="Jarju S."/>
            <person name="Secka A."/>
            <person name="Antonio M."/>
            <person name="Oren A."/>
            <person name="Chaudhuri R.R."/>
            <person name="La Ragione R."/>
            <person name="Hildebrand F."/>
            <person name="Pallen M.J."/>
        </authorList>
    </citation>
    <scope>NUCLEOTIDE SEQUENCE</scope>
    <source>
        <strain evidence="3">421</strain>
    </source>
</reference>
<dbReference type="AlphaFoldDB" id="A0A9D1RER1"/>
<name>A0A9D1RER1_9FIRM</name>
<dbReference type="EMBL" id="DXGE01000031">
    <property type="protein sequence ID" value="HIW86222.1"/>
    <property type="molecule type" value="Genomic_DNA"/>
</dbReference>
<evidence type="ECO:0000256" key="2">
    <source>
        <dbReference type="SAM" id="Phobius"/>
    </source>
</evidence>